<proteinExistence type="predicted"/>
<evidence type="ECO:0000313" key="1">
    <source>
        <dbReference type="EMBL" id="WXA98598.1"/>
    </source>
</evidence>
<keyword evidence="1" id="KW-0238">DNA-binding</keyword>
<dbReference type="InterPro" id="IPR009351">
    <property type="entry name" value="AlkZ-like"/>
</dbReference>
<dbReference type="Proteomes" id="UP001379533">
    <property type="component" value="Chromosome"/>
</dbReference>
<sequence>MPRAALLSIHARIAGTGPAAWEHRSLIQLWGPRFSAYVVAAKDLPLFSLGRLPEDARGLARAHHTASRLHTFLDGRKMPFGQAGHGMGVPHNSLRYAAPTGRVLLRWEGARQPVVWTQPAPNMAPRDARLELARRYLHVFGPTTAASFAEWAGISPAAALAAFEALHPALTPVRTPIGDAWILADDEPAFRAPPGPAAPARLLPSGDAYYLLWGADRELLVPNAKRRAALWTSRVWPGALLVHGEIVGVWRRTAGEIAIEAWRRLSSSEREAAEAEAMSLPLPGLEGPVVVHFRSPA</sequence>
<organism evidence="1 2">
    <name type="scientific">Pendulispora brunnea</name>
    <dbReference type="NCBI Taxonomy" id="2905690"/>
    <lineage>
        <taxon>Bacteria</taxon>
        <taxon>Pseudomonadati</taxon>
        <taxon>Myxococcota</taxon>
        <taxon>Myxococcia</taxon>
        <taxon>Myxococcales</taxon>
        <taxon>Sorangiineae</taxon>
        <taxon>Pendulisporaceae</taxon>
        <taxon>Pendulispora</taxon>
    </lineage>
</organism>
<dbReference type="EMBL" id="CP089982">
    <property type="protein sequence ID" value="WXA98598.1"/>
    <property type="molecule type" value="Genomic_DNA"/>
</dbReference>
<evidence type="ECO:0000313" key="2">
    <source>
        <dbReference type="Proteomes" id="UP001379533"/>
    </source>
</evidence>
<reference evidence="1 2" key="1">
    <citation type="submission" date="2021-12" db="EMBL/GenBank/DDBJ databases">
        <title>Discovery of the Pendulisporaceae a myxobacterial family with distinct sporulation behavior and unique specialized metabolism.</title>
        <authorList>
            <person name="Garcia R."/>
            <person name="Popoff A."/>
            <person name="Bader C.D."/>
            <person name="Loehr J."/>
            <person name="Walesch S."/>
            <person name="Walt C."/>
            <person name="Boldt J."/>
            <person name="Bunk B."/>
            <person name="Haeckl F.J.F.P.J."/>
            <person name="Gunesch A.P."/>
            <person name="Birkelbach J."/>
            <person name="Nuebel U."/>
            <person name="Pietschmann T."/>
            <person name="Bach T."/>
            <person name="Mueller R."/>
        </authorList>
    </citation>
    <scope>NUCLEOTIDE SEQUENCE [LARGE SCALE GENOMIC DNA]</scope>
    <source>
        <strain evidence="1 2">MSr12523</strain>
    </source>
</reference>
<keyword evidence="2" id="KW-1185">Reference proteome</keyword>
<gene>
    <name evidence="1" type="ORF">LZC95_17415</name>
</gene>
<dbReference type="Pfam" id="PF06224">
    <property type="entry name" value="AlkZ-like"/>
    <property type="match status" value="1"/>
</dbReference>
<dbReference type="PANTHER" id="PTHR38479:SF2">
    <property type="entry name" value="WINGED HELIX DNA-BINDING DOMAIN-CONTAINING PROTEIN"/>
    <property type="match status" value="1"/>
</dbReference>
<accession>A0ABZ2KIW8</accession>
<dbReference type="PANTHER" id="PTHR38479">
    <property type="entry name" value="LMO0824 PROTEIN"/>
    <property type="match status" value="1"/>
</dbReference>
<name>A0ABZ2KIW8_9BACT</name>
<protein>
    <submittedName>
        <fullName evidence="1">Winged helix DNA-binding domain-containing protein</fullName>
    </submittedName>
</protein>
<dbReference type="GO" id="GO:0003677">
    <property type="term" value="F:DNA binding"/>
    <property type="evidence" value="ECO:0007669"/>
    <property type="project" value="UniProtKB-KW"/>
</dbReference>